<dbReference type="Proteomes" id="UP001183420">
    <property type="component" value="Unassembled WGS sequence"/>
</dbReference>
<gene>
    <name evidence="1" type="ORF">RNC47_08835</name>
</gene>
<proteinExistence type="predicted"/>
<keyword evidence="2" id="KW-1185">Reference proteome</keyword>
<evidence type="ECO:0000313" key="2">
    <source>
        <dbReference type="Proteomes" id="UP001183420"/>
    </source>
</evidence>
<protein>
    <submittedName>
        <fullName evidence="1">Uncharacterized protein</fullName>
    </submittedName>
</protein>
<organism evidence="1 2">
    <name type="scientific">Streptomyces millisiae</name>
    <dbReference type="NCBI Taxonomy" id="3075542"/>
    <lineage>
        <taxon>Bacteria</taxon>
        <taxon>Bacillati</taxon>
        <taxon>Actinomycetota</taxon>
        <taxon>Actinomycetes</taxon>
        <taxon>Kitasatosporales</taxon>
        <taxon>Streptomycetaceae</taxon>
        <taxon>Streptomyces</taxon>
    </lineage>
</organism>
<reference evidence="2" key="1">
    <citation type="submission" date="2023-07" db="EMBL/GenBank/DDBJ databases">
        <title>30 novel species of actinomycetes from the DSMZ collection.</title>
        <authorList>
            <person name="Nouioui I."/>
        </authorList>
    </citation>
    <scope>NUCLEOTIDE SEQUENCE [LARGE SCALE GENOMIC DNA]</scope>
    <source>
        <strain evidence="2">DSM 44918</strain>
    </source>
</reference>
<evidence type="ECO:0000313" key="1">
    <source>
        <dbReference type="EMBL" id="MDT0318437.1"/>
    </source>
</evidence>
<name>A0ABU2LLI8_9ACTN</name>
<sequence>MGWHEEWVEAQAFARAEIAAQRTPGEGPAAAPDLSVPVDQLLASAAACESAHEDLRPVLDRAIGDLAAATESLRQWTLGEQLGQSGAGWGAALSDMADRLPEHAAGLRAVTSAMVGLDQQLRATFRGWGTV</sequence>
<dbReference type="RefSeq" id="WP_311597113.1">
    <property type="nucleotide sequence ID" value="NZ_JAVREM010000006.1"/>
</dbReference>
<dbReference type="EMBL" id="JAVREM010000006">
    <property type="protein sequence ID" value="MDT0318437.1"/>
    <property type="molecule type" value="Genomic_DNA"/>
</dbReference>
<accession>A0ABU2LLI8</accession>
<comment type="caution">
    <text evidence="1">The sequence shown here is derived from an EMBL/GenBank/DDBJ whole genome shotgun (WGS) entry which is preliminary data.</text>
</comment>